<dbReference type="GO" id="GO:0000724">
    <property type="term" value="P:double-strand break repair via homologous recombination"/>
    <property type="evidence" value="ECO:0007669"/>
    <property type="project" value="TreeGrafter"/>
</dbReference>
<dbReference type="GO" id="GO:0009378">
    <property type="term" value="F:four-way junction helicase activity"/>
    <property type="evidence" value="ECO:0007669"/>
    <property type="project" value="TreeGrafter"/>
</dbReference>
<name>A0AAU9L700_9STRA</name>
<dbReference type="SMART" id="SM00487">
    <property type="entry name" value="DEXDc"/>
    <property type="match status" value="1"/>
</dbReference>
<sequence>MFRFGPNFGVATARDHVQDAINPSANAIDLTLDDVPQNSKRRRSFYEDSDDDNSANRASKTALDLIRQSRKRFVASTKSFQVKKPSVETLGAPCYYLDSDQEPQDLLIHANKKVFGNDCFRQNQRQVIETTMRGEDCFVLMPTGGGKSLCYQLPAILSKGVTIVVSPLLSLIQDQVTALVQNPHCGIPAAFLTSQTVLTLKNAITAELRRPVPSVKLLYLTPEKIVKSDEMMNLLQILYRNKALGELGLLKKTFPDMPLMALTATAPPKVIQGVQRSLRISKGLVFSMSFNRPNLTFEVRDKPRVSDKKAMEALYEFISTTYSPHESATDRHMVQEAWQNGQLSIVCATIAYGMGINKPDVRFVIHFSSTRRVQIAQHPFMPQKGMTKKTRAVHMEKLRSMAEYCEDKTTCRRQLLMSYFGPNVSALGMQANV</sequence>
<dbReference type="PROSITE" id="PS51192">
    <property type="entry name" value="HELICASE_ATP_BIND_1"/>
    <property type="match status" value="1"/>
</dbReference>
<dbReference type="Gene3D" id="1.10.10.10">
    <property type="entry name" value="Winged helix-like DNA-binding domain superfamily/Winged helix DNA-binding domain"/>
    <property type="match status" value="1"/>
</dbReference>
<dbReference type="GO" id="GO:0005694">
    <property type="term" value="C:chromosome"/>
    <property type="evidence" value="ECO:0007669"/>
    <property type="project" value="TreeGrafter"/>
</dbReference>
<dbReference type="GO" id="GO:0005737">
    <property type="term" value="C:cytoplasm"/>
    <property type="evidence" value="ECO:0007669"/>
    <property type="project" value="TreeGrafter"/>
</dbReference>
<evidence type="ECO:0000256" key="1">
    <source>
        <dbReference type="ARBA" id="ARBA00005446"/>
    </source>
</evidence>
<dbReference type="Pfam" id="PF00270">
    <property type="entry name" value="DEAD"/>
    <property type="match status" value="1"/>
</dbReference>
<keyword evidence="4" id="KW-0539">Nucleus</keyword>
<dbReference type="Proteomes" id="UP001160483">
    <property type="component" value="Unassembled WGS sequence"/>
</dbReference>
<dbReference type="GO" id="GO:0005634">
    <property type="term" value="C:nucleus"/>
    <property type="evidence" value="ECO:0007669"/>
    <property type="project" value="TreeGrafter"/>
</dbReference>
<proteinExistence type="inferred from homology"/>
<dbReference type="Pfam" id="PF16124">
    <property type="entry name" value="RecQ_Zn_bind"/>
    <property type="match status" value="1"/>
</dbReference>
<organism evidence="6 7">
    <name type="scientific">Peronospora belbahrii</name>
    <dbReference type="NCBI Taxonomy" id="622444"/>
    <lineage>
        <taxon>Eukaryota</taxon>
        <taxon>Sar</taxon>
        <taxon>Stramenopiles</taxon>
        <taxon>Oomycota</taxon>
        <taxon>Peronosporomycetes</taxon>
        <taxon>Peronosporales</taxon>
        <taxon>Peronosporaceae</taxon>
        <taxon>Peronospora</taxon>
    </lineage>
</organism>
<dbReference type="GO" id="GO:0003677">
    <property type="term" value="F:DNA binding"/>
    <property type="evidence" value="ECO:0007669"/>
    <property type="project" value="UniProtKB-KW"/>
</dbReference>
<dbReference type="SUPFAM" id="SSF52540">
    <property type="entry name" value="P-loop containing nucleoside triphosphate hydrolases"/>
    <property type="match status" value="2"/>
</dbReference>
<dbReference type="InterPro" id="IPR014001">
    <property type="entry name" value="Helicase_ATP-bd"/>
</dbReference>
<comment type="similarity">
    <text evidence="1">Belongs to the helicase family. RecQ subfamily.</text>
</comment>
<dbReference type="InterPro" id="IPR027417">
    <property type="entry name" value="P-loop_NTPase"/>
</dbReference>
<dbReference type="PANTHER" id="PTHR13710:SF153">
    <property type="entry name" value="RECQ-LIKE DNA HELICASE BLM"/>
    <property type="match status" value="1"/>
</dbReference>
<evidence type="ECO:0000313" key="6">
    <source>
        <dbReference type="EMBL" id="CAH0478697.1"/>
    </source>
</evidence>
<dbReference type="CDD" id="cd17920">
    <property type="entry name" value="DEXHc_RecQ"/>
    <property type="match status" value="1"/>
</dbReference>
<keyword evidence="2" id="KW-0238">DNA-binding</keyword>
<feature type="domain" description="Helicase ATP-binding" evidence="5">
    <location>
        <begin position="128"/>
        <end position="284"/>
    </location>
</feature>
<evidence type="ECO:0000256" key="4">
    <source>
        <dbReference type="ARBA" id="ARBA00023242"/>
    </source>
</evidence>
<dbReference type="InterPro" id="IPR036388">
    <property type="entry name" value="WH-like_DNA-bd_sf"/>
</dbReference>
<comment type="caution">
    <text evidence="6">The sequence shown here is derived from an EMBL/GenBank/DDBJ whole genome shotgun (WGS) entry which is preliminary data.</text>
</comment>
<evidence type="ECO:0000259" key="5">
    <source>
        <dbReference type="PROSITE" id="PS51192"/>
    </source>
</evidence>
<accession>A0AAU9L700</accession>
<dbReference type="GO" id="GO:0005524">
    <property type="term" value="F:ATP binding"/>
    <property type="evidence" value="ECO:0007669"/>
    <property type="project" value="InterPro"/>
</dbReference>
<protein>
    <recommendedName>
        <fullName evidence="5">Helicase ATP-binding domain-containing protein</fullName>
    </recommendedName>
</protein>
<evidence type="ECO:0000313" key="7">
    <source>
        <dbReference type="Proteomes" id="UP001160483"/>
    </source>
</evidence>
<dbReference type="Gene3D" id="3.40.50.300">
    <property type="entry name" value="P-loop containing nucleotide triphosphate hydrolases"/>
    <property type="match status" value="3"/>
</dbReference>
<gene>
    <name evidence="6" type="ORF">PBS003_LOCUS5384</name>
</gene>
<dbReference type="GO" id="GO:0043138">
    <property type="term" value="F:3'-5' DNA helicase activity"/>
    <property type="evidence" value="ECO:0007669"/>
    <property type="project" value="TreeGrafter"/>
</dbReference>
<dbReference type="AlphaFoldDB" id="A0AAU9L700"/>
<evidence type="ECO:0000256" key="3">
    <source>
        <dbReference type="ARBA" id="ARBA00023235"/>
    </source>
</evidence>
<dbReference type="InterPro" id="IPR011545">
    <property type="entry name" value="DEAD/DEAH_box_helicase_dom"/>
</dbReference>
<dbReference type="EMBL" id="CAKKTJ010000269">
    <property type="protein sequence ID" value="CAH0478697.1"/>
    <property type="molecule type" value="Genomic_DNA"/>
</dbReference>
<reference evidence="6" key="1">
    <citation type="submission" date="2021-11" db="EMBL/GenBank/DDBJ databases">
        <authorList>
            <person name="Islam A."/>
            <person name="Islam S."/>
            <person name="Flora M.S."/>
            <person name="Rahman M."/>
            <person name="Ziaur R.M."/>
            <person name="Epstein J.H."/>
            <person name="Hassan M."/>
            <person name="Klassen M."/>
            <person name="Woodard K."/>
            <person name="Webb A."/>
            <person name="Webby R.J."/>
            <person name="El Zowalaty M.E."/>
        </authorList>
    </citation>
    <scope>NUCLEOTIDE SEQUENCE</scope>
    <source>
        <strain evidence="6">Pbs3</strain>
    </source>
</reference>
<evidence type="ECO:0000256" key="2">
    <source>
        <dbReference type="ARBA" id="ARBA00023125"/>
    </source>
</evidence>
<keyword evidence="3" id="KW-0413">Isomerase</keyword>
<dbReference type="PANTHER" id="PTHR13710">
    <property type="entry name" value="DNA HELICASE RECQ FAMILY MEMBER"/>
    <property type="match status" value="1"/>
</dbReference>
<dbReference type="InterPro" id="IPR032284">
    <property type="entry name" value="RecQ_Zn-bd"/>
</dbReference>